<evidence type="ECO:0000313" key="2">
    <source>
        <dbReference type="EMBL" id="GAN31773.1"/>
    </source>
</evidence>
<comment type="caution">
    <text evidence="2">The sequence shown here is derived from an EMBL/GenBank/DDBJ whole genome shotgun (WGS) entry which is preliminary data.</text>
</comment>
<sequence>MNKGLITVASGQRPDDSWNLDNWFSEIWNLATGTCEWPDETVTRGQRPVARCQGNDKGLKRDGKKDEGTRAERRRDEGGKIVRDVSVKRYKIISYTDNNHDSK</sequence>
<feature type="compositionally biased region" description="Basic and acidic residues" evidence="1">
    <location>
        <begin position="57"/>
        <end position="80"/>
    </location>
</feature>
<dbReference type="EMBL" id="BAFN01000001">
    <property type="protein sequence ID" value="GAN31773.1"/>
    <property type="molecule type" value="Genomic_DNA"/>
</dbReference>
<reference evidence="3" key="1">
    <citation type="journal article" date="2015" name="Genome Announc.">
        <title>Draft Genome Sequence of an Anaerobic Ammonium-Oxidizing Bacterium, "Candidatus Brocadia sinica".</title>
        <authorList>
            <person name="Oshiki M."/>
            <person name="Shinyako-Hata K."/>
            <person name="Satoh H."/>
            <person name="Okabe S."/>
        </authorList>
    </citation>
    <scope>NUCLEOTIDE SEQUENCE [LARGE SCALE GENOMIC DNA]</scope>
    <source>
        <strain evidence="3">JPN1</strain>
    </source>
</reference>
<gene>
    <name evidence="2" type="ORF">BROSI_A0277</name>
</gene>
<proteinExistence type="predicted"/>
<evidence type="ECO:0000313" key="3">
    <source>
        <dbReference type="Proteomes" id="UP000032309"/>
    </source>
</evidence>
<evidence type="ECO:0000256" key="1">
    <source>
        <dbReference type="SAM" id="MobiDB-lite"/>
    </source>
</evidence>
<protein>
    <submittedName>
        <fullName evidence="2">Uncharacterized protein</fullName>
    </submittedName>
</protein>
<name>A0ABQ0JST4_9BACT</name>
<keyword evidence="3" id="KW-1185">Reference proteome</keyword>
<organism evidence="2 3">
    <name type="scientific">Candidatus Brocadia sinica JPN1</name>
    <dbReference type="NCBI Taxonomy" id="1197129"/>
    <lineage>
        <taxon>Bacteria</taxon>
        <taxon>Pseudomonadati</taxon>
        <taxon>Planctomycetota</taxon>
        <taxon>Candidatus Brocadiia</taxon>
        <taxon>Candidatus Brocadiales</taxon>
        <taxon>Candidatus Brocadiaceae</taxon>
        <taxon>Candidatus Brocadia</taxon>
    </lineage>
</organism>
<dbReference type="Proteomes" id="UP000032309">
    <property type="component" value="Unassembled WGS sequence"/>
</dbReference>
<feature type="region of interest" description="Disordered" evidence="1">
    <location>
        <begin position="41"/>
        <end position="80"/>
    </location>
</feature>
<accession>A0ABQ0JST4</accession>
<dbReference type="RefSeq" id="WP_052561659.1">
    <property type="nucleotide sequence ID" value="NZ_BAFN01000001.1"/>
</dbReference>